<protein>
    <submittedName>
        <fullName evidence="2">Prepilin-type N-terminal cleavage/methylation domain-containing protein</fullName>
    </submittedName>
</protein>
<feature type="transmembrane region" description="Helical" evidence="1">
    <location>
        <begin position="12"/>
        <end position="34"/>
    </location>
</feature>
<name>A0ABS3CTI5_9ALTE</name>
<reference evidence="2 3" key="1">
    <citation type="submission" date="2021-03" db="EMBL/GenBank/DDBJ databases">
        <title>novel species isolated from a fishpond in China.</title>
        <authorList>
            <person name="Lu H."/>
            <person name="Cai Z."/>
        </authorList>
    </citation>
    <scope>NUCLEOTIDE SEQUENCE [LARGE SCALE GENOMIC DNA]</scope>
    <source>
        <strain evidence="2 3">Y57</strain>
    </source>
</reference>
<dbReference type="InterPro" id="IPR045584">
    <property type="entry name" value="Pilin-like"/>
</dbReference>
<keyword evidence="1" id="KW-0472">Membrane</keyword>
<accession>A0ABS3CTI5</accession>
<gene>
    <name evidence="2" type="ORF">J0A65_11215</name>
</gene>
<organism evidence="2 3">
    <name type="scientific">Bowmanella yangjiangensis</name>
    <dbReference type="NCBI Taxonomy" id="2811230"/>
    <lineage>
        <taxon>Bacteria</taxon>
        <taxon>Pseudomonadati</taxon>
        <taxon>Pseudomonadota</taxon>
        <taxon>Gammaproteobacteria</taxon>
        <taxon>Alteromonadales</taxon>
        <taxon>Alteromonadaceae</taxon>
        <taxon>Bowmanella</taxon>
    </lineage>
</organism>
<comment type="caution">
    <text evidence="2">The sequence shown here is derived from an EMBL/GenBank/DDBJ whole genome shotgun (WGS) entry which is preliminary data.</text>
</comment>
<keyword evidence="1" id="KW-1133">Transmembrane helix</keyword>
<evidence type="ECO:0000313" key="2">
    <source>
        <dbReference type="EMBL" id="MBN7820438.1"/>
    </source>
</evidence>
<dbReference type="NCBIfam" id="TIGR02532">
    <property type="entry name" value="IV_pilin_GFxxxE"/>
    <property type="match status" value="1"/>
</dbReference>
<evidence type="ECO:0000256" key="1">
    <source>
        <dbReference type="SAM" id="Phobius"/>
    </source>
</evidence>
<keyword evidence="3" id="KW-1185">Reference proteome</keyword>
<dbReference type="Gene3D" id="3.30.700.10">
    <property type="entry name" value="Glycoprotein, Type 4 Pilin"/>
    <property type="match status" value="1"/>
</dbReference>
<dbReference type="EMBL" id="JAFKCS010000009">
    <property type="protein sequence ID" value="MBN7820438.1"/>
    <property type="molecule type" value="Genomic_DNA"/>
</dbReference>
<sequence length="132" mass="14391">MPKLVTSLRNSLGFTMIELLVTLVLLGLIVAVVAPGMEAWLMAREAAAQRAMVAGKLMLLPLEANRSGQTIRINSATDLGLDDVALQFEPAIEINSNGYCRGGAFTLTQGQRDYHFDVLPPFCEVKQRDINS</sequence>
<dbReference type="RefSeq" id="WP_206594270.1">
    <property type="nucleotide sequence ID" value="NZ_JAFKCS010000009.1"/>
</dbReference>
<evidence type="ECO:0000313" key="3">
    <source>
        <dbReference type="Proteomes" id="UP000663992"/>
    </source>
</evidence>
<dbReference type="Pfam" id="PF07963">
    <property type="entry name" value="N_methyl"/>
    <property type="match status" value="1"/>
</dbReference>
<dbReference type="InterPro" id="IPR012902">
    <property type="entry name" value="N_methyl_site"/>
</dbReference>
<proteinExistence type="predicted"/>
<keyword evidence="1" id="KW-0812">Transmembrane</keyword>
<dbReference type="SUPFAM" id="SSF54523">
    <property type="entry name" value="Pili subunits"/>
    <property type="match status" value="1"/>
</dbReference>
<dbReference type="Proteomes" id="UP000663992">
    <property type="component" value="Unassembled WGS sequence"/>
</dbReference>